<dbReference type="InterPro" id="IPR003718">
    <property type="entry name" value="OsmC/Ohr_fam"/>
</dbReference>
<evidence type="ECO:0000313" key="3">
    <source>
        <dbReference type="EMBL" id="ALL70013.1"/>
    </source>
</evidence>
<dbReference type="EMBL" id="CP012748">
    <property type="protein sequence ID" value="ALL70013.1"/>
    <property type="molecule type" value="Genomic_DNA"/>
</dbReference>
<protein>
    <submittedName>
        <fullName evidence="3">Organic hydroperoxide resistance protein</fullName>
    </submittedName>
</protein>
<dbReference type="InterPro" id="IPR019953">
    <property type="entry name" value="OHR"/>
</dbReference>
<proteinExistence type="inferred from homology"/>
<feature type="compositionally biased region" description="Basic and acidic residues" evidence="2">
    <location>
        <begin position="181"/>
        <end position="195"/>
    </location>
</feature>
<gene>
    <name evidence="3" type="ORF">K788_0001629</name>
</gene>
<dbReference type="PANTHER" id="PTHR33797">
    <property type="entry name" value="ORGANIC HYDROPEROXIDE RESISTANCE PROTEIN-LIKE"/>
    <property type="match status" value="1"/>
</dbReference>
<evidence type="ECO:0000313" key="4">
    <source>
        <dbReference type="Proteomes" id="UP000019146"/>
    </source>
</evidence>
<feature type="region of interest" description="Disordered" evidence="2">
    <location>
        <begin position="171"/>
        <end position="195"/>
    </location>
</feature>
<dbReference type="Gene3D" id="3.30.300.20">
    <property type="match status" value="1"/>
</dbReference>
<dbReference type="Proteomes" id="UP000019146">
    <property type="component" value="Plasmid unnamed"/>
</dbReference>
<dbReference type="AlphaFoldDB" id="A0A0N7JVS3"/>
<dbReference type="KEGG" id="bcai:K788_0001629"/>
<dbReference type="Gene3D" id="2.20.25.10">
    <property type="match status" value="1"/>
</dbReference>
<dbReference type="SUPFAM" id="SSF82784">
    <property type="entry name" value="OsmC-like"/>
    <property type="match status" value="1"/>
</dbReference>
<organism evidence="3 4">
    <name type="scientific">Paraburkholderia caribensis MBA4</name>
    <dbReference type="NCBI Taxonomy" id="1323664"/>
    <lineage>
        <taxon>Bacteria</taxon>
        <taxon>Pseudomonadati</taxon>
        <taxon>Pseudomonadota</taxon>
        <taxon>Betaproteobacteria</taxon>
        <taxon>Burkholderiales</taxon>
        <taxon>Burkholderiaceae</taxon>
        <taxon>Paraburkholderia</taxon>
    </lineage>
</organism>
<evidence type="ECO:0000256" key="1">
    <source>
        <dbReference type="ARBA" id="ARBA00007378"/>
    </source>
</evidence>
<dbReference type="Pfam" id="PF02566">
    <property type="entry name" value="OsmC"/>
    <property type="match status" value="1"/>
</dbReference>
<reference evidence="3 4" key="1">
    <citation type="journal article" date="2014" name="Genome Announc.">
        <title>Draft Genome Sequence of the Haloacid-Degrading Burkholderia caribensis Strain MBA4.</title>
        <authorList>
            <person name="Pan Y."/>
            <person name="Kong K.F."/>
            <person name="Tsang J.S."/>
        </authorList>
    </citation>
    <scope>NUCLEOTIDE SEQUENCE [LARGE SCALE GENOMIC DNA]</scope>
    <source>
        <strain evidence="3 4">MBA4</strain>
        <plasmid evidence="4">Plasmid</plasmid>
    </source>
</reference>
<accession>A0A0N7JVS3</accession>
<sequence length="195" mass="20820">MKKKLEAPPLSLLDRYRGREFEALYTTSVTVSGGETGHGRASGVARSADGNLEVQLRLPTELGGPGDGTNPEQLFAAGFAGCFHGALNLLGKRAKMELNDIAVDVQVAFGRDPMDGGYALVIDVRVRIPGVGRAVAEELVRNAERLCPYAKMARQGTVNIVAVVDRARRPDDSALTGTRSASREPRSGRDIETAT</sequence>
<dbReference type="PANTHER" id="PTHR33797:SF2">
    <property type="entry name" value="ORGANIC HYDROPEROXIDE RESISTANCE PROTEIN-LIKE"/>
    <property type="match status" value="1"/>
</dbReference>
<keyword evidence="3" id="KW-0614">Plasmid</keyword>
<evidence type="ECO:0000256" key="2">
    <source>
        <dbReference type="SAM" id="MobiDB-lite"/>
    </source>
</evidence>
<name>A0A0N7JVS3_9BURK</name>
<dbReference type="GO" id="GO:0006979">
    <property type="term" value="P:response to oxidative stress"/>
    <property type="evidence" value="ECO:0007669"/>
    <property type="project" value="InterPro"/>
</dbReference>
<dbReference type="NCBIfam" id="TIGR03561">
    <property type="entry name" value="organ_hyd_perox"/>
    <property type="match status" value="1"/>
</dbReference>
<dbReference type="InterPro" id="IPR036102">
    <property type="entry name" value="OsmC/Ohrsf"/>
</dbReference>
<geneLocation type="plasmid" evidence="4"/>
<dbReference type="InterPro" id="IPR015946">
    <property type="entry name" value="KH_dom-like_a/b"/>
</dbReference>
<comment type="similarity">
    <text evidence="1">Belongs to the OsmC/Ohr family.</text>
</comment>